<evidence type="ECO:0000313" key="5">
    <source>
        <dbReference type="EMBL" id="KAF2498696.1"/>
    </source>
</evidence>
<feature type="domain" description="CENP-V/GFA" evidence="4">
    <location>
        <begin position="15"/>
        <end position="128"/>
    </location>
</feature>
<dbReference type="InterPro" id="IPR011057">
    <property type="entry name" value="Mss4-like_sf"/>
</dbReference>
<dbReference type="InterPro" id="IPR052355">
    <property type="entry name" value="CENP-V-like"/>
</dbReference>
<dbReference type="Proteomes" id="UP000799750">
    <property type="component" value="Unassembled WGS sequence"/>
</dbReference>
<dbReference type="AlphaFoldDB" id="A0A6A6R2J5"/>
<protein>
    <recommendedName>
        <fullName evidence="4">CENP-V/GFA domain-containing protein</fullName>
    </recommendedName>
</protein>
<dbReference type="SUPFAM" id="SSF51316">
    <property type="entry name" value="Mss4-like"/>
    <property type="match status" value="1"/>
</dbReference>
<dbReference type="OrthoDB" id="2993351at2759"/>
<evidence type="ECO:0000313" key="6">
    <source>
        <dbReference type="Proteomes" id="UP000799750"/>
    </source>
</evidence>
<dbReference type="EMBL" id="MU004185">
    <property type="protein sequence ID" value="KAF2498696.1"/>
    <property type="molecule type" value="Genomic_DNA"/>
</dbReference>
<keyword evidence="2" id="KW-0479">Metal-binding</keyword>
<organism evidence="5 6">
    <name type="scientific">Lophium mytilinum</name>
    <dbReference type="NCBI Taxonomy" id="390894"/>
    <lineage>
        <taxon>Eukaryota</taxon>
        <taxon>Fungi</taxon>
        <taxon>Dikarya</taxon>
        <taxon>Ascomycota</taxon>
        <taxon>Pezizomycotina</taxon>
        <taxon>Dothideomycetes</taxon>
        <taxon>Pleosporomycetidae</taxon>
        <taxon>Mytilinidiales</taxon>
        <taxon>Mytilinidiaceae</taxon>
        <taxon>Lophium</taxon>
    </lineage>
</organism>
<dbReference type="PANTHER" id="PTHR28620:SF1">
    <property type="entry name" value="CENP-V_GFA DOMAIN-CONTAINING PROTEIN"/>
    <property type="match status" value="1"/>
</dbReference>
<reference evidence="5" key="1">
    <citation type="journal article" date="2020" name="Stud. Mycol.">
        <title>101 Dothideomycetes genomes: a test case for predicting lifestyles and emergence of pathogens.</title>
        <authorList>
            <person name="Haridas S."/>
            <person name="Albert R."/>
            <person name="Binder M."/>
            <person name="Bloem J."/>
            <person name="Labutti K."/>
            <person name="Salamov A."/>
            <person name="Andreopoulos B."/>
            <person name="Baker S."/>
            <person name="Barry K."/>
            <person name="Bills G."/>
            <person name="Bluhm B."/>
            <person name="Cannon C."/>
            <person name="Castanera R."/>
            <person name="Culley D."/>
            <person name="Daum C."/>
            <person name="Ezra D."/>
            <person name="Gonzalez J."/>
            <person name="Henrissat B."/>
            <person name="Kuo A."/>
            <person name="Liang C."/>
            <person name="Lipzen A."/>
            <person name="Lutzoni F."/>
            <person name="Magnuson J."/>
            <person name="Mondo S."/>
            <person name="Nolan M."/>
            <person name="Ohm R."/>
            <person name="Pangilinan J."/>
            <person name="Park H.-J."/>
            <person name="Ramirez L."/>
            <person name="Alfaro M."/>
            <person name="Sun H."/>
            <person name="Tritt A."/>
            <person name="Yoshinaga Y."/>
            <person name="Zwiers L.-H."/>
            <person name="Turgeon B."/>
            <person name="Goodwin S."/>
            <person name="Spatafora J."/>
            <person name="Crous P."/>
            <person name="Grigoriev I."/>
        </authorList>
    </citation>
    <scope>NUCLEOTIDE SEQUENCE</scope>
    <source>
        <strain evidence="5">CBS 269.34</strain>
    </source>
</reference>
<sequence length="128" mass="13448">MADTPAATPAASKTYKGSCHCGLVAFTATLSPPLDDPAQAAISCNCSICVRNAYLLAVCPSSSVEFSSGEDKMTEYKFGSGKFPHYFCPTCGTSLMCATGDMKAVNVRALEDVDLKSLTLKEMDGKSV</sequence>
<comment type="similarity">
    <text evidence="1">Belongs to the Gfa family.</text>
</comment>
<proteinExistence type="inferred from homology"/>
<dbReference type="InterPro" id="IPR006913">
    <property type="entry name" value="CENP-V/GFA"/>
</dbReference>
<dbReference type="GO" id="GO:0016846">
    <property type="term" value="F:carbon-sulfur lyase activity"/>
    <property type="evidence" value="ECO:0007669"/>
    <property type="project" value="InterPro"/>
</dbReference>
<dbReference type="PROSITE" id="PS51891">
    <property type="entry name" value="CENP_V_GFA"/>
    <property type="match status" value="1"/>
</dbReference>
<accession>A0A6A6R2J5</accession>
<evidence type="ECO:0000256" key="2">
    <source>
        <dbReference type="ARBA" id="ARBA00022723"/>
    </source>
</evidence>
<dbReference type="PANTHER" id="PTHR28620">
    <property type="entry name" value="CENTROMERE PROTEIN V"/>
    <property type="match status" value="1"/>
</dbReference>
<evidence type="ECO:0000256" key="1">
    <source>
        <dbReference type="ARBA" id="ARBA00005495"/>
    </source>
</evidence>
<name>A0A6A6R2J5_9PEZI</name>
<dbReference type="Gene3D" id="2.170.150.70">
    <property type="match status" value="1"/>
</dbReference>
<evidence type="ECO:0000256" key="3">
    <source>
        <dbReference type="ARBA" id="ARBA00022833"/>
    </source>
</evidence>
<dbReference type="GO" id="GO:0046872">
    <property type="term" value="F:metal ion binding"/>
    <property type="evidence" value="ECO:0007669"/>
    <property type="project" value="UniProtKB-KW"/>
</dbReference>
<gene>
    <name evidence="5" type="ORF">BU16DRAFT_558748</name>
</gene>
<dbReference type="Pfam" id="PF04828">
    <property type="entry name" value="GFA"/>
    <property type="match status" value="1"/>
</dbReference>
<keyword evidence="6" id="KW-1185">Reference proteome</keyword>
<evidence type="ECO:0000259" key="4">
    <source>
        <dbReference type="PROSITE" id="PS51891"/>
    </source>
</evidence>
<keyword evidence="3" id="KW-0862">Zinc</keyword>